<keyword evidence="2" id="KW-1185">Reference proteome</keyword>
<sequence length="354" mass="39047">MRVLFVSCDPLDGAVTRYRCTHLAEALKSAGHTADVATIYDPVIRLEHDIVVLHRICANREGQALADAVRKSGATLIYGADDLVFEEGLHLAMLRQADGVLVSTNALAEFASEAGAKDVVVARNVADARQIPMLALSPDLQAKFLNLGGKVRLFYPSGTPTHDADFAVIGETLSALLGTYSELRLVLMGPLTIPEALRSRQSQILTLPLMDWDNFTAVMRWTNIVLAPLAQTRFNQGKSELKWQEAAILETATVASNWGGFAESVRDGEDGFLASTLDDWSQKLSELIERQELRDTIRCAAFARLQRMREERNATLFEQFGLWADLGPIHLTTVSNPRGFAKGMVKRTLRRLKA</sequence>
<dbReference type="AlphaFoldDB" id="A0A7W9SW77"/>
<dbReference type="SUPFAM" id="SSF53756">
    <property type="entry name" value="UDP-Glycosyltransferase/glycogen phosphorylase"/>
    <property type="match status" value="1"/>
</dbReference>
<dbReference type="EMBL" id="JACHGW010000006">
    <property type="protein sequence ID" value="MBB6053349.1"/>
    <property type="molecule type" value="Genomic_DNA"/>
</dbReference>
<dbReference type="Gene3D" id="3.40.50.2000">
    <property type="entry name" value="Glycogen Phosphorylase B"/>
    <property type="match status" value="1"/>
</dbReference>
<dbReference type="Proteomes" id="UP000520814">
    <property type="component" value="Unassembled WGS sequence"/>
</dbReference>
<protein>
    <submittedName>
        <fullName evidence="1">Uncharacterized protein</fullName>
    </submittedName>
</protein>
<dbReference type="Pfam" id="PF13692">
    <property type="entry name" value="Glyco_trans_1_4"/>
    <property type="match status" value="1"/>
</dbReference>
<dbReference type="RefSeq" id="WP_184203443.1">
    <property type="nucleotide sequence ID" value="NZ_JACHGW010000006.1"/>
</dbReference>
<proteinExistence type="predicted"/>
<comment type="caution">
    <text evidence="1">The sequence shown here is derived from an EMBL/GenBank/DDBJ whole genome shotgun (WGS) entry which is preliminary data.</text>
</comment>
<evidence type="ECO:0000313" key="2">
    <source>
        <dbReference type="Proteomes" id="UP000520814"/>
    </source>
</evidence>
<name>A0A7W9SW77_ARMRO</name>
<reference evidence="1 2" key="1">
    <citation type="submission" date="2020-08" db="EMBL/GenBank/DDBJ databases">
        <title>Genomic Encyclopedia of Type Strains, Phase IV (KMG-IV): sequencing the most valuable type-strain genomes for metagenomic binning, comparative biology and taxonomic classification.</title>
        <authorList>
            <person name="Goeker M."/>
        </authorList>
    </citation>
    <scope>NUCLEOTIDE SEQUENCE [LARGE SCALE GENOMIC DNA]</scope>
    <source>
        <strain evidence="1 2">DSM 23562</strain>
    </source>
</reference>
<accession>A0A7W9SW77</accession>
<organism evidence="1 2">
    <name type="scientific">Armatimonas rosea</name>
    <dbReference type="NCBI Taxonomy" id="685828"/>
    <lineage>
        <taxon>Bacteria</taxon>
        <taxon>Bacillati</taxon>
        <taxon>Armatimonadota</taxon>
        <taxon>Armatimonadia</taxon>
        <taxon>Armatimonadales</taxon>
        <taxon>Armatimonadaceae</taxon>
        <taxon>Armatimonas</taxon>
    </lineage>
</organism>
<gene>
    <name evidence="1" type="ORF">HNQ39_005183</name>
</gene>
<evidence type="ECO:0000313" key="1">
    <source>
        <dbReference type="EMBL" id="MBB6053349.1"/>
    </source>
</evidence>